<reference evidence="2 3" key="1">
    <citation type="journal article" date="2018" name="J. Allergy Clin. Immunol.">
        <title>High-quality assembly of Dermatophagoides pteronyssinus genome and transcriptome reveals a wide range of novel allergens.</title>
        <authorList>
            <person name="Liu X.Y."/>
            <person name="Yang K.Y."/>
            <person name="Wang M.Q."/>
            <person name="Kwok J.S."/>
            <person name="Zeng X."/>
            <person name="Yang Z."/>
            <person name="Xiao X.J."/>
            <person name="Lau C.P."/>
            <person name="Li Y."/>
            <person name="Huang Z.M."/>
            <person name="Ba J.G."/>
            <person name="Yim A.K."/>
            <person name="Ouyang C.Y."/>
            <person name="Ngai S.M."/>
            <person name="Chan T.F."/>
            <person name="Leung E.L."/>
            <person name="Liu L."/>
            <person name="Liu Z.G."/>
            <person name="Tsui S.K."/>
        </authorList>
    </citation>
    <scope>NUCLEOTIDE SEQUENCE [LARGE SCALE GENOMIC DNA]</scope>
    <source>
        <strain evidence="2">Derp</strain>
    </source>
</reference>
<keyword evidence="3" id="KW-1185">Reference proteome</keyword>
<evidence type="ECO:0000313" key="3">
    <source>
        <dbReference type="Proteomes" id="UP000887458"/>
    </source>
</evidence>
<proteinExistence type="predicted"/>
<protein>
    <submittedName>
        <fullName evidence="2">Uncharacterized protein</fullName>
    </submittedName>
</protein>
<sequence length="132" mass="15188">MEKSKSNKDLLLCENQFFLAKSKPENLFNFNNKENNVDKCSKNDMTSFKTEKLTSNVLPRIKDFLTILKSANPADECYNIEKDDDNEDDDNDSNVDDTNLEPKKKVQLDVLLFENENNFDDSSSDSDDEDDS</sequence>
<organism evidence="2 3">
    <name type="scientific">Dermatophagoides pteronyssinus</name>
    <name type="common">European house dust mite</name>
    <dbReference type="NCBI Taxonomy" id="6956"/>
    <lineage>
        <taxon>Eukaryota</taxon>
        <taxon>Metazoa</taxon>
        <taxon>Ecdysozoa</taxon>
        <taxon>Arthropoda</taxon>
        <taxon>Chelicerata</taxon>
        <taxon>Arachnida</taxon>
        <taxon>Acari</taxon>
        <taxon>Acariformes</taxon>
        <taxon>Sarcoptiformes</taxon>
        <taxon>Astigmata</taxon>
        <taxon>Psoroptidia</taxon>
        <taxon>Analgoidea</taxon>
        <taxon>Pyroglyphidae</taxon>
        <taxon>Dermatophagoidinae</taxon>
        <taxon>Dermatophagoides</taxon>
    </lineage>
</organism>
<gene>
    <name evidence="2" type="ORF">DERP_004472</name>
</gene>
<comment type="caution">
    <text evidence="2">The sequence shown here is derived from an EMBL/GenBank/DDBJ whole genome shotgun (WGS) entry which is preliminary data.</text>
</comment>
<dbReference type="Proteomes" id="UP000887458">
    <property type="component" value="Unassembled WGS sequence"/>
</dbReference>
<accession>A0ABQ8JP98</accession>
<evidence type="ECO:0000256" key="1">
    <source>
        <dbReference type="SAM" id="MobiDB-lite"/>
    </source>
</evidence>
<name>A0ABQ8JP98_DERPT</name>
<feature type="region of interest" description="Disordered" evidence="1">
    <location>
        <begin position="77"/>
        <end position="103"/>
    </location>
</feature>
<evidence type="ECO:0000313" key="2">
    <source>
        <dbReference type="EMBL" id="KAH9424290.1"/>
    </source>
</evidence>
<dbReference type="EMBL" id="NJHN03000029">
    <property type="protein sequence ID" value="KAH9424290.1"/>
    <property type="molecule type" value="Genomic_DNA"/>
</dbReference>
<reference evidence="2 3" key="2">
    <citation type="journal article" date="2022" name="Mol. Biol. Evol.">
        <title>Comparative Genomics Reveals Insights into the Divergent Evolution of Astigmatic Mites and Household Pest Adaptations.</title>
        <authorList>
            <person name="Xiong Q."/>
            <person name="Wan A.T."/>
            <person name="Liu X."/>
            <person name="Fung C.S."/>
            <person name="Xiao X."/>
            <person name="Malainual N."/>
            <person name="Hou J."/>
            <person name="Wang L."/>
            <person name="Wang M."/>
            <person name="Yang K.Y."/>
            <person name="Cui Y."/>
            <person name="Leung E.L."/>
            <person name="Nong W."/>
            <person name="Shin S.K."/>
            <person name="Au S.W."/>
            <person name="Jeong K.Y."/>
            <person name="Chew F.T."/>
            <person name="Hui J.H."/>
            <person name="Leung T.F."/>
            <person name="Tungtrongchitr A."/>
            <person name="Zhong N."/>
            <person name="Liu Z."/>
            <person name="Tsui S.K."/>
        </authorList>
    </citation>
    <scope>NUCLEOTIDE SEQUENCE [LARGE SCALE GENOMIC DNA]</scope>
    <source>
        <strain evidence="2">Derp</strain>
    </source>
</reference>
<feature type="compositionally biased region" description="Acidic residues" evidence="1">
    <location>
        <begin position="82"/>
        <end position="99"/>
    </location>
</feature>